<dbReference type="PROSITE" id="PS00102">
    <property type="entry name" value="PHOSPHORYLASE"/>
    <property type="match status" value="1"/>
</dbReference>
<evidence type="ECO:0000313" key="12">
    <source>
        <dbReference type="EMBL" id="MBV2135074.1"/>
    </source>
</evidence>
<accession>A0ABS6N202</accession>
<dbReference type="InterPro" id="IPR052182">
    <property type="entry name" value="Glycogen/Maltodextrin_Phosph"/>
</dbReference>
<comment type="function">
    <text evidence="10">Phosphorylase is an important allosteric enzyme in carbohydrate metabolism. Enzymes from different sources differ in their regulatory mechanisms and in their natural substrates. However, all known phosphorylases share catalytic and structural properties.</text>
</comment>
<evidence type="ECO:0000256" key="10">
    <source>
        <dbReference type="ARBA" id="ARBA00025174"/>
    </source>
</evidence>
<dbReference type="EMBL" id="JAHRGL010000080">
    <property type="protein sequence ID" value="MBV2135074.1"/>
    <property type="molecule type" value="Genomic_DNA"/>
</dbReference>
<evidence type="ECO:0000256" key="7">
    <source>
        <dbReference type="ARBA" id="ARBA00022679"/>
    </source>
</evidence>
<keyword evidence="5" id="KW-0021">Allosteric enzyme</keyword>
<evidence type="ECO:0000256" key="4">
    <source>
        <dbReference type="ARBA" id="ARBA00012591"/>
    </source>
</evidence>
<keyword evidence="8" id="KW-0663">Pyridoxal phosphate</keyword>
<comment type="cofactor">
    <cofactor evidence="2">
        <name>pyridoxal 5'-phosphate</name>
        <dbReference type="ChEBI" id="CHEBI:597326"/>
    </cofactor>
</comment>
<comment type="catalytic activity">
    <reaction evidence="1">
        <text>[(1-&gt;4)-alpha-D-glucosyl](n) + phosphate = [(1-&gt;4)-alpha-D-glucosyl](n-1) + alpha-D-glucose 1-phosphate</text>
        <dbReference type="Rhea" id="RHEA:41732"/>
        <dbReference type="Rhea" id="RHEA-COMP:9584"/>
        <dbReference type="Rhea" id="RHEA-COMP:9586"/>
        <dbReference type="ChEBI" id="CHEBI:15444"/>
        <dbReference type="ChEBI" id="CHEBI:43474"/>
        <dbReference type="ChEBI" id="CHEBI:58601"/>
        <dbReference type="EC" id="2.4.1.1"/>
    </reaction>
</comment>
<proteinExistence type="inferred from homology"/>
<dbReference type="Pfam" id="PF11897">
    <property type="entry name" value="DUF3417"/>
    <property type="match status" value="1"/>
</dbReference>
<evidence type="ECO:0000256" key="9">
    <source>
        <dbReference type="ARBA" id="ARBA00023277"/>
    </source>
</evidence>
<comment type="caution">
    <text evidence="12">The sequence shown here is derived from an EMBL/GenBank/DDBJ whole genome shotgun (WGS) entry which is preliminary data.</text>
</comment>
<keyword evidence="7" id="KW-0808">Transferase</keyword>
<keyword evidence="13" id="KW-1185">Reference proteome</keyword>
<keyword evidence="9" id="KW-0119">Carbohydrate metabolism</keyword>
<evidence type="ECO:0000256" key="2">
    <source>
        <dbReference type="ARBA" id="ARBA00001933"/>
    </source>
</evidence>
<dbReference type="InterPro" id="IPR024517">
    <property type="entry name" value="Glycogen_phosphorylase_DUF3417"/>
</dbReference>
<dbReference type="Pfam" id="PF00343">
    <property type="entry name" value="Phosphorylase"/>
    <property type="match status" value="1"/>
</dbReference>
<evidence type="ECO:0000259" key="11">
    <source>
        <dbReference type="Pfam" id="PF11897"/>
    </source>
</evidence>
<dbReference type="InterPro" id="IPR011834">
    <property type="entry name" value="Agluc_phsphrylas"/>
</dbReference>
<dbReference type="PIRSF" id="PIRSF000460">
    <property type="entry name" value="Pprylas_GlgP"/>
    <property type="match status" value="1"/>
</dbReference>
<dbReference type="RefSeq" id="WP_217683501.1">
    <property type="nucleotide sequence ID" value="NZ_JAHRGL010000080.1"/>
</dbReference>
<name>A0ABS6N202_9GAMM</name>
<keyword evidence="6" id="KW-0328">Glycosyltransferase</keyword>
<evidence type="ECO:0000313" key="13">
    <source>
        <dbReference type="Proteomes" id="UP000813068"/>
    </source>
</evidence>
<dbReference type="InterPro" id="IPR000811">
    <property type="entry name" value="Glyco_trans_35"/>
</dbReference>
<dbReference type="PANTHER" id="PTHR42655:SF1">
    <property type="entry name" value="GLYCOGEN PHOSPHORYLASE"/>
    <property type="match status" value="1"/>
</dbReference>
<evidence type="ECO:0000256" key="1">
    <source>
        <dbReference type="ARBA" id="ARBA00001275"/>
    </source>
</evidence>
<feature type="domain" description="DUF3417" evidence="11">
    <location>
        <begin position="14"/>
        <end position="123"/>
    </location>
</feature>
<evidence type="ECO:0000256" key="3">
    <source>
        <dbReference type="ARBA" id="ARBA00006047"/>
    </source>
</evidence>
<comment type="similarity">
    <text evidence="3">Belongs to the glycogen phosphorylase family.</text>
</comment>
<protein>
    <recommendedName>
        <fullName evidence="4">glycogen phosphorylase</fullName>
        <ecNumber evidence="4">2.4.1.1</ecNumber>
    </recommendedName>
</protein>
<evidence type="ECO:0000256" key="5">
    <source>
        <dbReference type="ARBA" id="ARBA00022533"/>
    </source>
</evidence>
<dbReference type="PANTHER" id="PTHR42655">
    <property type="entry name" value="GLYCOGEN PHOSPHORYLASE"/>
    <property type="match status" value="1"/>
</dbReference>
<evidence type="ECO:0000256" key="6">
    <source>
        <dbReference type="ARBA" id="ARBA00022676"/>
    </source>
</evidence>
<dbReference type="NCBIfam" id="TIGR02094">
    <property type="entry name" value="more_P_ylases"/>
    <property type="match status" value="1"/>
</dbReference>
<reference evidence="12 13" key="1">
    <citation type="submission" date="2021-06" db="EMBL/GenBank/DDBJ databases">
        <title>Differences between aerobic and microaerobic xylene degrading microbial communities.</title>
        <authorList>
            <person name="Banerjee S."/>
            <person name="Tancsics A."/>
        </authorList>
    </citation>
    <scope>NUCLEOTIDE SEQUENCE [LARGE SCALE GENOMIC DNA]</scope>
    <source>
        <strain evidence="12 13">MAP12</strain>
    </source>
</reference>
<organism evidence="12 13">
    <name type="scientific">Geopseudomonas aromaticivorans</name>
    <dbReference type="NCBI Taxonomy" id="2849492"/>
    <lineage>
        <taxon>Bacteria</taxon>
        <taxon>Pseudomonadati</taxon>
        <taxon>Pseudomonadota</taxon>
        <taxon>Gammaproteobacteria</taxon>
        <taxon>Pseudomonadales</taxon>
        <taxon>Pseudomonadaceae</taxon>
        <taxon>Geopseudomonas</taxon>
    </lineage>
</organism>
<dbReference type="EC" id="2.4.1.1" evidence="4"/>
<gene>
    <name evidence="12" type="primary">glgP</name>
    <name evidence="12" type="ORF">KRX52_20070</name>
</gene>
<dbReference type="Proteomes" id="UP000813068">
    <property type="component" value="Unassembled WGS sequence"/>
</dbReference>
<dbReference type="InterPro" id="IPR035090">
    <property type="entry name" value="Pyridoxal_P_attach_site"/>
</dbReference>
<evidence type="ECO:0000256" key="8">
    <source>
        <dbReference type="ARBA" id="ARBA00022898"/>
    </source>
</evidence>
<sequence>MTGTVYRLEVNPRIPQPLERMEELANNLWYSWDRQTRGLFVSLSYSLWNLANHNPKAFLKRADQKCLEANADNPIFLGALDRVLAAYDSYHERPYMGHVHGQCFRDDDLIAYFCAEFGLHESLPIYSGGLGILAGDHCKAASDMGLPFIGVGLLYKEGYFHQKLDAEGRQQASYHDSDFDDLPISPVLDASGQELLITLNLPDRPVFAKVWEVRVGHVRIILLDTWLEQNSLQDREITHRLYGGDRTTRIEQEILLGVGGARALAALGLKPTVWHINEGHAAFLIVERVRSLLSEGVPFEAALEAAAANTVFTTHTAVPAGHDHFADEMIRRYAEHWCKGVGLSCNQVLALGSEPGTSDFNMTALAVRTSRQHNGVSRIHGSVSARILAHLWPQIEPAESPMDYVTNGVHLPTFLAPEWLETFERYLGIGWQERQTEPGNWDGIRQIPDTTFWGIRQQLKSMLLHLVRSRVREQHLRNQGSPTHLDRMLRIADPDNPNLLIIGFARRFATYKRAALLLHDLQWLQEIICNDDRPVLLLFAGKAHPADLPGQEIIRRITEVAKQPEFEGRILFLEGYDLHLSRTLVSGVDVWLNNPIYPLEASGTSGMKAAMNGALNLSVLDGWWGEGYDDSGAVPNGWAIKPAPGNLDETQRDAEEARTLYEILQDHVIPTYYRTGPMGYSPEWVAMAKHSIATITPRFNMIRVLNEYAQRFYAPAAAHGRRFAADDHAVARSVAEWKTRVRAAWPGVSLRALQTPEQRLQFGASLRIEVAVQLDGLVPEDVVVELLVERPEHASTEILYHPLTASGVTANDERLYALDLTPDLCGKLQYRIRMYPFHPALVHKFELGLMVWL</sequence>